<name>A0A7S4A5C0_9STRA</name>
<dbReference type="Gene3D" id="1.10.1410.10">
    <property type="match status" value="1"/>
</dbReference>
<sequence length="975" mass="107389">MPAAQEPKGAAADKKPSQRRRRGGKKHPKPDGDQRRREKQEAPTEEAPQEPVQRSRGRRNRNPQKEPEAKKLEEDSDVLLAFGALLKTNDPAAAAAHAAYERHEDQARFIEDARRLLAMSPSERKAMVQRAPPGMAMPPPPPGIGRSPPGSPRRVGAPAAPHPGSPRRNGPPPGLVPSVDHLPPGLAALALEVAAEGNPPPGISRSPPKPTDDDDVAAALSALISGNTPEEPPPKPKKKWEPPRVHVRRGGRVSFTAPDGQKGPLRPRARLDVSWELRVDEDVEVGSRRDVSVGLFRVGAPTNDAAIVAKQGKGTVEETGLARGAVAFFAPRAAGAFVFRLLDPEPPGQQQKPKSERPKASSNVYATSDKLDVVVRTHDDLLDSLKASLQQLEEPGRSRLGALQQLAVVAETLPASLAPKRLTHVGGRSGSSAEKKCREKLRACLARCLDELAKNVPGPLTLATRRRADELPFDVDETEEDALTRERAWSVLSEEDEVAARDAFEQQRVAKIKKQRNDDRRARDVHAACRRLCAAFNGNSASRQWLESAAPEQARRLDDVSTRWDALLEEFWPGGADGVAALRRHYDRADSFFRPTHQPSAQQHGFAWRALDDACARVLPQLFPSENFFKRREEVRRRVEACLNNADVLGNGRRLVLRVFGSSANLFGAEGADLDMCVVPAASEEDTELSSPEVCRRVGEALESAGAKNVQVRDTARVPIVLFADPQTGLDCDVSTHNPLALRNTELLRAYAKIDGRVRGMAYVIKKWAKIRGINSPSDGTLSSYGYILCVLAFLQTVPNPPILPSLQRLDLDWPNPKNPDRPPPERVPHPFDASRDVCLSFHDPDKTGSLADLREIAGRNRQSLGELLALFFRHYAWDVDYRNLVVAPRTACVLPKANKAELDCWPQNPHLAIEDPFETHYDVAHVLKYPKHQLVRKEFMRASKLIDDAAAQRVDPDLVLDYICEPLPVPDQVM</sequence>
<dbReference type="Gene3D" id="3.30.460.10">
    <property type="entry name" value="Beta Polymerase, domain 2"/>
    <property type="match status" value="1"/>
</dbReference>
<feature type="compositionally biased region" description="Low complexity" evidence="8">
    <location>
        <begin position="144"/>
        <end position="159"/>
    </location>
</feature>
<dbReference type="Pfam" id="PF22600">
    <property type="entry name" value="MTPAP-like_central"/>
    <property type="match status" value="1"/>
</dbReference>
<comment type="cofactor">
    <cofactor evidence="1">
        <name>Mn(2+)</name>
        <dbReference type="ChEBI" id="CHEBI:29035"/>
    </cofactor>
</comment>
<dbReference type="OrthoDB" id="407432at2759"/>
<feature type="domain" description="Poly(A) RNA polymerase mitochondrial-like central palm" evidence="10">
    <location>
        <begin position="617"/>
        <end position="752"/>
    </location>
</feature>
<dbReference type="GO" id="GO:0016779">
    <property type="term" value="F:nucleotidyltransferase activity"/>
    <property type="evidence" value="ECO:0007669"/>
    <property type="project" value="TreeGrafter"/>
</dbReference>
<evidence type="ECO:0000259" key="9">
    <source>
        <dbReference type="Pfam" id="PF03828"/>
    </source>
</evidence>
<protein>
    <recommendedName>
        <fullName evidence="14">PAP-associated domain-containing protein</fullName>
    </recommendedName>
</protein>
<dbReference type="Proteomes" id="UP000789595">
    <property type="component" value="Unassembled WGS sequence"/>
</dbReference>
<dbReference type="SUPFAM" id="SSF81631">
    <property type="entry name" value="PAP/OAS1 substrate-binding domain"/>
    <property type="match status" value="1"/>
</dbReference>
<keyword evidence="7" id="KW-0460">Magnesium</keyword>
<evidence type="ECO:0000256" key="8">
    <source>
        <dbReference type="SAM" id="MobiDB-lite"/>
    </source>
</evidence>
<keyword evidence="13" id="KW-1185">Reference proteome</keyword>
<dbReference type="Pfam" id="PF03828">
    <property type="entry name" value="PAP_assoc"/>
    <property type="match status" value="1"/>
</dbReference>
<evidence type="ECO:0000256" key="1">
    <source>
        <dbReference type="ARBA" id="ARBA00001936"/>
    </source>
</evidence>
<feature type="region of interest" description="Disordered" evidence="8">
    <location>
        <begin position="224"/>
        <end position="244"/>
    </location>
</feature>
<evidence type="ECO:0000256" key="5">
    <source>
        <dbReference type="ARBA" id="ARBA00022679"/>
    </source>
</evidence>
<evidence type="ECO:0008006" key="14">
    <source>
        <dbReference type="Google" id="ProtNLM"/>
    </source>
</evidence>
<evidence type="ECO:0000313" key="11">
    <source>
        <dbReference type="EMBL" id="CAE0703945.1"/>
    </source>
</evidence>
<dbReference type="CDD" id="cd05402">
    <property type="entry name" value="NT_PAP_TUTase"/>
    <property type="match status" value="1"/>
</dbReference>
<feature type="region of interest" description="Disordered" evidence="8">
    <location>
        <begin position="1"/>
        <end position="75"/>
    </location>
</feature>
<dbReference type="EMBL" id="CAKKNE010000005">
    <property type="protein sequence ID" value="CAH0377667.1"/>
    <property type="molecule type" value="Genomic_DNA"/>
</dbReference>
<reference evidence="11" key="1">
    <citation type="submission" date="2021-01" db="EMBL/GenBank/DDBJ databases">
        <authorList>
            <person name="Corre E."/>
            <person name="Pelletier E."/>
            <person name="Niang G."/>
            <person name="Scheremetjew M."/>
            <person name="Finn R."/>
            <person name="Kale V."/>
            <person name="Holt S."/>
            <person name="Cochrane G."/>
            <person name="Meng A."/>
            <person name="Brown T."/>
            <person name="Cohen L."/>
        </authorList>
    </citation>
    <scope>NUCLEOTIDE SEQUENCE</scope>
    <source>
        <strain evidence="11">CCMP1756</strain>
    </source>
</reference>
<dbReference type="AlphaFoldDB" id="A0A7S4A5C0"/>
<feature type="compositionally biased region" description="Basic and acidic residues" evidence="8">
    <location>
        <begin position="29"/>
        <end position="42"/>
    </location>
</feature>
<dbReference type="PANTHER" id="PTHR12271:SF40">
    <property type="entry name" value="POLY(A) RNA POLYMERASE GLD2"/>
    <property type="match status" value="1"/>
</dbReference>
<keyword evidence="4" id="KW-0963">Cytoplasm</keyword>
<dbReference type="InterPro" id="IPR043519">
    <property type="entry name" value="NT_sf"/>
</dbReference>
<keyword evidence="6" id="KW-0479">Metal-binding</keyword>
<dbReference type="GO" id="GO:0046872">
    <property type="term" value="F:metal ion binding"/>
    <property type="evidence" value="ECO:0007669"/>
    <property type="project" value="UniProtKB-KW"/>
</dbReference>
<feature type="region of interest" description="Disordered" evidence="8">
    <location>
        <begin position="343"/>
        <end position="363"/>
    </location>
</feature>
<feature type="domain" description="PAP-associated" evidence="9">
    <location>
        <begin position="864"/>
        <end position="921"/>
    </location>
</feature>
<evidence type="ECO:0000256" key="3">
    <source>
        <dbReference type="ARBA" id="ARBA00004496"/>
    </source>
</evidence>
<evidence type="ECO:0000259" key="10">
    <source>
        <dbReference type="Pfam" id="PF22600"/>
    </source>
</evidence>
<organism evidence="11">
    <name type="scientific">Pelagomonas calceolata</name>
    <dbReference type="NCBI Taxonomy" id="35677"/>
    <lineage>
        <taxon>Eukaryota</taxon>
        <taxon>Sar</taxon>
        <taxon>Stramenopiles</taxon>
        <taxon>Ochrophyta</taxon>
        <taxon>Pelagophyceae</taxon>
        <taxon>Pelagomonadales</taxon>
        <taxon>Pelagomonadaceae</taxon>
        <taxon>Pelagomonas</taxon>
    </lineage>
</organism>
<dbReference type="GO" id="GO:0031123">
    <property type="term" value="P:RNA 3'-end processing"/>
    <property type="evidence" value="ECO:0007669"/>
    <property type="project" value="TreeGrafter"/>
</dbReference>
<evidence type="ECO:0000256" key="6">
    <source>
        <dbReference type="ARBA" id="ARBA00022723"/>
    </source>
</evidence>
<evidence type="ECO:0000256" key="4">
    <source>
        <dbReference type="ARBA" id="ARBA00022490"/>
    </source>
</evidence>
<feature type="compositionally biased region" description="Pro residues" evidence="8">
    <location>
        <begin position="160"/>
        <end position="175"/>
    </location>
</feature>
<evidence type="ECO:0000256" key="2">
    <source>
        <dbReference type="ARBA" id="ARBA00001946"/>
    </source>
</evidence>
<gene>
    <name evidence="11" type="ORF">PCAL00307_LOCUS19393</name>
    <name evidence="12" type="ORF">PECAL_5P21970</name>
</gene>
<evidence type="ECO:0000313" key="13">
    <source>
        <dbReference type="Proteomes" id="UP000789595"/>
    </source>
</evidence>
<dbReference type="EMBL" id="HBIW01022501">
    <property type="protein sequence ID" value="CAE0703945.1"/>
    <property type="molecule type" value="Transcribed_RNA"/>
</dbReference>
<dbReference type="SUPFAM" id="SSF81301">
    <property type="entry name" value="Nucleotidyltransferase"/>
    <property type="match status" value="1"/>
</dbReference>
<comment type="cofactor">
    <cofactor evidence="2">
        <name>Mg(2+)</name>
        <dbReference type="ChEBI" id="CHEBI:18420"/>
    </cofactor>
</comment>
<keyword evidence="5" id="KW-0808">Transferase</keyword>
<evidence type="ECO:0000313" key="12">
    <source>
        <dbReference type="EMBL" id="CAH0377667.1"/>
    </source>
</evidence>
<accession>A0A7S4A5C0</accession>
<reference evidence="12" key="2">
    <citation type="submission" date="2021-11" db="EMBL/GenBank/DDBJ databases">
        <authorList>
            <consortium name="Genoscope - CEA"/>
            <person name="William W."/>
        </authorList>
    </citation>
    <scope>NUCLEOTIDE SEQUENCE</scope>
</reference>
<evidence type="ECO:0000256" key="7">
    <source>
        <dbReference type="ARBA" id="ARBA00022842"/>
    </source>
</evidence>
<feature type="compositionally biased region" description="Basic and acidic residues" evidence="8">
    <location>
        <begin position="63"/>
        <end position="73"/>
    </location>
</feature>
<proteinExistence type="predicted"/>
<feature type="region of interest" description="Disordered" evidence="8">
    <location>
        <begin position="120"/>
        <end position="182"/>
    </location>
</feature>
<feature type="compositionally biased region" description="Basic residues" evidence="8">
    <location>
        <begin position="17"/>
        <end position="28"/>
    </location>
</feature>
<dbReference type="InterPro" id="IPR054708">
    <property type="entry name" value="MTPAP-like_central"/>
</dbReference>
<dbReference type="InterPro" id="IPR002058">
    <property type="entry name" value="PAP_assoc"/>
</dbReference>
<comment type="subcellular location">
    <subcellularLocation>
        <location evidence="3">Cytoplasm</location>
    </subcellularLocation>
</comment>
<dbReference type="PANTHER" id="PTHR12271">
    <property type="entry name" value="POLY A POLYMERASE CID PAP -RELATED"/>
    <property type="match status" value="1"/>
</dbReference>
<dbReference type="GO" id="GO:0005737">
    <property type="term" value="C:cytoplasm"/>
    <property type="evidence" value="ECO:0007669"/>
    <property type="project" value="UniProtKB-SubCell"/>
</dbReference>